<evidence type="ECO:0000256" key="3">
    <source>
        <dbReference type="ARBA" id="ARBA00022692"/>
    </source>
</evidence>
<proteinExistence type="inferred from homology"/>
<keyword evidence="4 6" id="KW-1133">Transmembrane helix</keyword>
<feature type="transmembrane region" description="Helical" evidence="6">
    <location>
        <begin position="420"/>
        <end position="437"/>
    </location>
</feature>
<gene>
    <name evidence="7" type="ORF">JCGZ_25108</name>
</gene>
<dbReference type="EMBL" id="KK915111">
    <property type="protein sequence ID" value="KDP24544.1"/>
    <property type="molecule type" value="Genomic_DNA"/>
</dbReference>
<dbReference type="CDD" id="cd17416">
    <property type="entry name" value="MFS_NPF1_2"/>
    <property type="match status" value="1"/>
</dbReference>
<feature type="transmembrane region" description="Helical" evidence="6">
    <location>
        <begin position="191"/>
        <end position="211"/>
    </location>
</feature>
<keyword evidence="3 6" id="KW-0812">Transmembrane</keyword>
<dbReference type="AlphaFoldDB" id="A0A067JYC1"/>
<dbReference type="SUPFAM" id="SSF103473">
    <property type="entry name" value="MFS general substrate transporter"/>
    <property type="match status" value="1"/>
</dbReference>
<evidence type="ECO:0000256" key="1">
    <source>
        <dbReference type="ARBA" id="ARBA00004141"/>
    </source>
</evidence>
<evidence type="ECO:0000256" key="6">
    <source>
        <dbReference type="SAM" id="Phobius"/>
    </source>
</evidence>
<feature type="transmembrane region" description="Helical" evidence="6">
    <location>
        <begin position="380"/>
        <end position="399"/>
    </location>
</feature>
<dbReference type="Gene3D" id="1.20.1250.20">
    <property type="entry name" value="MFS general substrate transporter like domains"/>
    <property type="match status" value="1"/>
</dbReference>
<dbReference type="Pfam" id="PF00854">
    <property type="entry name" value="PTR2"/>
    <property type="match status" value="1"/>
</dbReference>
<dbReference type="GO" id="GO:0022857">
    <property type="term" value="F:transmembrane transporter activity"/>
    <property type="evidence" value="ECO:0007669"/>
    <property type="project" value="InterPro"/>
</dbReference>
<dbReference type="OrthoDB" id="8904098at2759"/>
<evidence type="ECO:0000256" key="2">
    <source>
        <dbReference type="ARBA" id="ARBA00005982"/>
    </source>
</evidence>
<evidence type="ECO:0000256" key="5">
    <source>
        <dbReference type="ARBA" id="ARBA00023136"/>
    </source>
</evidence>
<feature type="transmembrane region" description="Helical" evidence="6">
    <location>
        <begin position="147"/>
        <end position="170"/>
    </location>
</feature>
<organism evidence="7 8">
    <name type="scientific">Jatropha curcas</name>
    <name type="common">Barbados nut</name>
    <dbReference type="NCBI Taxonomy" id="180498"/>
    <lineage>
        <taxon>Eukaryota</taxon>
        <taxon>Viridiplantae</taxon>
        <taxon>Streptophyta</taxon>
        <taxon>Embryophyta</taxon>
        <taxon>Tracheophyta</taxon>
        <taxon>Spermatophyta</taxon>
        <taxon>Magnoliopsida</taxon>
        <taxon>eudicotyledons</taxon>
        <taxon>Gunneridae</taxon>
        <taxon>Pentapetalae</taxon>
        <taxon>rosids</taxon>
        <taxon>fabids</taxon>
        <taxon>Malpighiales</taxon>
        <taxon>Euphorbiaceae</taxon>
        <taxon>Crotonoideae</taxon>
        <taxon>Jatropheae</taxon>
        <taxon>Jatropha</taxon>
    </lineage>
</organism>
<feature type="transmembrane region" description="Helical" evidence="6">
    <location>
        <begin position="104"/>
        <end position="127"/>
    </location>
</feature>
<dbReference type="InterPro" id="IPR036259">
    <property type="entry name" value="MFS_trans_sf"/>
</dbReference>
<feature type="transmembrane region" description="Helical" evidence="6">
    <location>
        <begin position="333"/>
        <end position="353"/>
    </location>
</feature>
<accession>A0A067JYC1</accession>
<keyword evidence="8" id="KW-1185">Reference proteome</keyword>
<evidence type="ECO:0008006" key="9">
    <source>
        <dbReference type="Google" id="ProtNLM"/>
    </source>
</evidence>
<name>A0A067JYC1_JATCU</name>
<dbReference type="PANTHER" id="PTHR11654">
    <property type="entry name" value="OLIGOPEPTIDE TRANSPORTER-RELATED"/>
    <property type="match status" value="1"/>
</dbReference>
<evidence type="ECO:0000313" key="7">
    <source>
        <dbReference type="EMBL" id="KDP24544.1"/>
    </source>
</evidence>
<feature type="transmembrane region" description="Helical" evidence="6">
    <location>
        <begin position="457"/>
        <end position="482"/>
    </location>
</feature>
<comment type="subcellular location">
    <subcellularLocation>
        <location evidence="1">Membrane</location>
        <topology evidence="1">Multi-pass membrane protein</topology>
    </subcellularLocation>
</comment>
<reference evidence="7 8" key="1">
    <citation type="journal article" date="2014" name="PLoS ONE">
        <title>Global Analysis of Gene Expression Profiles in Physic Nut (Jatropha curcas L.) Seedlings Exposed to Salt Stress.</title>
        <authorList>
            <person name="Zhang L."/>
            <person name="Zhang C."/>
            <person name="Wu P."/>
            <person name="Chen Y."/>
            <person name="Li M."/>
            <person name="Jiang H."/>
            <person name="Wu G."/>
        </authorList>
    </citation>
    <scope>NUCLEOTIDE SEQUENCE [LARGE SCALE GENOMIC DNA]</scope>
    <source>
        <strain evidence="8">cv. GZQX0401</strain>
        <tissue evidence="7">Young leaves</tissue>
    </source>
</reference>
<sequence length="590" mass="65621">MENVIISSSNSSREGIIAAPPFSTSSKKSGGGWRSIKYILGNESFEKLASMSLIANLTVYLQTQYNMDGILMVNVFNIWSGSSNLTPLAGAFISDAYLGRFRTLLYGSFASFLGMGTITLTAGISSLRPISCHKEDDCQHPQYWQLAVLYVGLALLAIGAGGIRPCNIAFGADQFDTRTEKGRAQLTSFFNWWYFSFTVALVIALTIVVYVQTNVSWVAGYAIPTCCLFLSISIFLMGKHTYLIKKAQGSVFVDIIKVIVAAIRKRNLDLASGYTLYDPPHVEWDEQEPKLAHTDKFKFLDKAAMISDPSELDEQGMPLNSWRLCSVHQVEHLKLLLGVVPVWFTGIGCFITMDQMNTFGLMQAIQSNNIIGNFKFPPGWMGLTSMIALSTWIFIYEKIYLGHATNRSKKIKRLTLKQRINIGITMAIICMLVAAAVEKERRNLALRHGSFMSPMSIFVLLPQFALSGLNEAFTAVAIMEFFTTHLPETMRTVAGAIFFLSSSVASYLNTVLVNVVHHVTGKNGKSPWLGGHDLNRIKIDNYFYLIAGLATLNLLYFNLFSSRYLKNNVDIPMPESIQDQGKDKEMKATA</sequence>
<evidence type="ECO:0000256" key="4">
    <source>
        <dbReference type="ARBA" id="ARBA00022989"/>
    </source>
</evidence>
<feature type="transmembrane region" description="Helical" evidence="6">
    <location>
        <begin position="494"/>
        <end position="516"/>
    </location>
</feature>
<keyword evidence="5 6" id="KW-0472">Membrane</keyword>
<dbReference type="Proteomes" id="UP000027138">
    <property type="component" value="Unassembled WGS sequence"/>
</dbReference>
<feature type="transmembrane region" description="Helical" evidence="6">
    <location>
        <begin position="542"/>
        <end position="560"/>
    </location>
</feature>
<protein>
    <recommendedName>
        <fullName evidence="9">Major facilitator superfamily (MFS) profile domain-containing protein</fullName>
    </recommendedName>
</protein>
<dbReference type="InterPro" id="IPR000109">
    <property type="entry name" value="POT_fam"/>
</dbReference>
<comment type="similarity">
    <text evidence="2">Belongs to the major facilitator superfamily. Proton-dependent oligopeptide transporter (POT/PTR) (TC 2.A.17) family.</text>
</comment>
<feature type="transmembrane region" description="Helical" evidence="6">
    <location>
        <begin position="217"/>
        <end position="238"/>
    </location>
</feature>
<dbReference type="GO" id="GO:0016020">
    <property type="term" value="C:membrane"/>
    <property type="evidence" value="ECO:0007669"/>
    <property type="project" value="UniProtKB-SubCell"/>
</dbReference>
<evidence type="ECO:0000313" key="8">
    <source>
        <dbReference type="Proteomes" id="UP000027138"/>
    </source>
</evidence>